<dbReference type="InterPro" id="IPR021858">
    <property type="entry name" value="Fun_TF"/>
</dbReference>
<dbReference type="AlphaFoldDB" id="A0A9P5CYU9"/>
<feature type="compositionally biased region" description="Basic and acidic residues" evidence="2">
    <location>
        <begin position="48"/>
        <end position="60"/>
    </location>
</feature>
<gene>
    <name evidence="3" type="ORF">GMORB2_2847</name>
</gene>
<accession>A0A9P5CYU9</accession>
<dbReference type="Proteomes" id="UP000749293">
    <property type="component" value="Unassembled WGS sequence"/>
</dbReference>
<organism evidence="3 4">
    <name type="scientific">Geosmithia morbida</name>
    <dbReference type="NCBI Taxonomy" id="1094350"/>
    <lineage>
        <taxon>Eukaryota</taxon>
        <taxon>Fungi</taxon>
        <taxon>Dikarya</taxon>
        <taxon>Ascomycota</taxon>
        <taxon>Pezizomycotina</taxon>
        <taxon>Sordariomycetes</taxon>
        <taxon>Hypocreomycetidae</taxon>
        <taxon>Hypocreales</taxon>
        <taxon>Bionectriaceae</taxon>
        <taxon>Geosmithia</taxon>
    </lineage>
</organism>
<feature type="region of interest" description="Disordered" evidence="2">
    <location>
        <begin position="1"/>
        <end position="127"/>
    </location>
</feature>
<evidence type="ECO:0000256" key="2">
    <source>
        <dbReference type="SAM" id="MobiDB-lite"/>
    </source>
</evidence>
<dbReference type="PANTHER" id="PTHR37540">
    <property type="entry name" value="TRANSCRIPTION FACTOR (ACR-2), PUTATIVE-RELATED-RELATED"/>
    <property type="match status" value="1"/>
</dbReference>
<sequence length="283" mass="31769">MVSPQHTTNEGPSQPARPNFAFVSDETQHGVRSHAMRQHWRRRQQRLGAEERKQEADSLNDRVILPRPLENPNIAESNDADFNSAESYQLSRTRSGSDNAPDKGKQVVSSKHNPGEHGLGPVPENFPEALGNPVLSQAISGMKSALASCKLDPFDSFPIKLTAQHHQLLHHWLVMYSTMIFDRLETAYFNPIRDVWLPMDLSNAASFNAIMAHSAAHLAHMRGSRNRRTALKYKTEAIRMVAEWMSDPKLCMSDNIIAAVLRLLTYEVWVRLSRPGGSSCPAR</sequence>
<reference evidence="3" key="1">
    <citation type="submission" date="2020-03" db="EMBL/GenBank/DDBJ databases">
        <title>Site-based positive gene gene selection in Geosmithia morbida across the United States reveals a broad range of putative effectors and factors for local host and environmental adapation.</title>
        <authorList>
            <person name="Onufrak A."/>
            <person name="Murdoch R.W."/>
            <person name="Gazis R."/>
            <person name="Huff M."/>
            <person name="Staton M."/>
            <person name="Klingeman W."/>
            <person name="Hadziabdic D."/>
        </authorList>
    </citation>
    <scope>NUCLEOTIDE SEQUENCE</scope>
    <source>
        <strain evidence="3">1262</strain>
    </source>
</reference>
<feature type="compositionally biased region" description="Basic residues" evidence="2">
    <location>
        <begin position="31"/>
        <end position="45"/>
    </location>
</feature>
<dbReference type="Pfam" id="PF11951">
    <property type="entry name" value="Fungal_trans_2"/>
    <property type="match status" value="1"/>
</dbReference>
<comment type="caution">
    <text evidence="3">The sequence shown here is derived from an EMBL/GenBank/DDBJ whole genome shotgun (WGS) entry which is preliminary data.</text>
</comment>
<feature type="compositionally biased region" description="Polar residues" evidence="2">
    <location>
        <begin position="1"/>
        <end position="12"/>
    </location>
</feature>
<proteinExistence type="predicted"/>
<feature type="compositionally biased region" description="Polar residues" evidence="2">
    <location>
        <begin position="74"/>
        <end position="98"/>
    </location>
</feature>
<name>A0A9P5CYU9_9HYPO</name>
<dbReference type="EMBL" id="JAANYQ010000015">
    <property type="protein sequence ID" value="KAF4120843.1"/>
    <property type="molecule type" value="Genomic_DNA"/>
</dbReference>
<dbReference type="RefSeq" id="XP_035319495.1">
    <property type="nucleotide sequence ID" value="XM_035464825.1"/>
</dbReference>
<evidence type="ECO:0000256" key="1">
    <source>
        <dbReference type="ARBA" id="ARBA00023242"/>
    </source>
</evidence>
<dbReference type="OrthoDB" id="4159781at2759"/>
<dbReference type="PANTHER" id="PTHR37540:SF5">
    <property type="entry name" value="TRANSCRIPTION FACTOR DOMAIN-CONTAINING PROTEIN"/>
    <property type="match status" value="1"/>
</dbReference>
<evidence type="ECO:0000313" key="4">
    <source>
        <dbReference type="Proteomes" id="UP000749293"/>
    </source>
</evidence>
<protein>
    <submittedName>
        <fullName evidence="3">Uncharacterized protein</fullName>
    </submittedName>
</protein>
<dbReference type="GeneID" id="55969077"/>
<keyword evidence="1" id="KW-0539">Nucleus</keyword>
<keyword evidence="4" id="KW-1185">Reference proteome</keyword>
<evidence type="ECO:0000313" key="3">
    <source>
        <dbReference type="EMBL" id="KAF4120843.1"/>
    </source>
</evidence>